<keyword evidence="2" id="KW-0732">Signal</keyword>
<dbReference type="AlphaFoldDB" id="A0A437RSI4"/>
<dbReference type="SUPFAM" id="SSF56925">
    <property type="entry name" value="OMPA-like"/>
    <property type="match status" value="1"/>
</dbReference>
<evidence type="ECO:0000313" key="4">
    <source>
        <dbReference type="Proteomes" id="UP000285575"/>
    </source>
</evidence>
<dbReference type="InterPro" id="IPR011250">
    <property type="entry name" value="OMP/PagP_B-barrel"/>
</dbReference>
<dbReference type="InterPro" id="IPR010466">
    <property type="entry name" value="DUF1058"/>
</dbReference>
<proteinExistence type="predicted"/>
<dbReference type="Pfam" id="PF06347">
    <property type="entry name" value="SH3_4"/>
    <property type="match status" value="1"/>
</dbReference>
<dbReference type="OrthoDB" id="9148835at2"/>
<dbReference type="Gene3D" id="2.30.30.40">
    <property type="entry name" value="SH3 Domains"/>
    <property type="match status" value="1"/>
</dbReference>
<evidence type="ECO:0000313" key="3">
    <source>
        <dbReference type="EMBL" id="RVU49716.1"/>
    </source>
</evidence>
<keyword evidence="4" id="KW-1185">Reference proteome</keyword>
<sequence length="284" mass="30994">MPLADLTPLRRAGLRAAALLLAGVGAALPLAAQTTAPAAATPSALTAPAAASPAVRPGDPLLAERLQVAEPFLEMHTGPGRGYPVFFVVEKSQWVVVELRRTDWYRVRAEGGQVGWVPRQALASTLTAAGSTKTFRDLMLDDYLKRRVEFSGGWGRFRGEPMLRLGLQARVADTVGVELVVGQVQGLFSGTDFWHVSLVSEPWSDRRWSPYFSVGLGKFRNIPNSSLVDATPVDANLAQASLGLRWHISERFVARLDWTLHTAFVSDTRSTEYRSITAGLGFYF</sequence>
<evidence type="ECO:0000256" key="1">
    <source>
        <dbReference type="ARBA" id="ARBA00004442"/>
    </source>
</evidence>
<dbReference type="GO" id="GO:0009279">
    <property type="term" value="C:cell outer membrane"/>
    <property type="evidence" value="ECO:0007669"/>
    <property type="project" value="UniProtKB-SubCell"/>
</dbReference>
<dbReference type="Proteomes" id="UP000285575">
    <property type="component" value="Unassembled WGS sequence"/>
</dbReference>
<reference evidence="3 4" key="1">
    <citation type="submission" date="2019-01" db="EMBL/GenBank/DDBJ databases">
        <authorList>
            <person name="Chen W.-M."/>
        </authorList>
    </citation>
    <scope>NUCLEOTIDE SEQUENCE [LARGE SCALE GENOMIC DNA]</scope>
    <source>
        <strain evidence="3 4">KYPY4</strain>
    </source>
</reference>
<dbReference type="RefSeq" id="WP_128227349.1">
    <property type="nucleotide sequence ID" value="NZ_SACR01000001.1"/>
</dbReference>
<comment type="caution">
    <text evidence="3">The sequence shown here is derived from an EMBL/GenBank/DDBJ whole genome shotgun (WGS) entry which is preliminary data.</text>
</comment>
<gene>
    <name evidence="3" type="ORF">EOE66_03970</name>
</gene>
<feature type="chain" id="PRO_5019392164" evidence="2">
    <location>
        <begin position="32"/>
        <end position="284"/>
    </location>
</feature>
<accession>A0A437RSI4</accession>
<protein>
    <submittedName>
        <fullName evidence="3">SH3 domain-containing protein</fullName>
    </submittedName>
</protein>
<comment type="subcellular location">
    <subcellularLocation>
        <location evidence="1">Cell outer membrane</location>
    </subcellularLocation>
</comment>
<evidence type="ECO:0000256" key="2">
    <source>
        <dbReference type="SAM" id="SignalP"/>
    </source>
</evidence>
<organism evidence="3 4">
    <name type="scientific">Rubrivivax rivuli</name>
    <dbReference type="NCBI Taxonomy" id="1862385"/>
    <lineage>
        <taxon>Bacteria</taxon>
        <taxon>Pseudomonadati</taxon>
        <taxon>Pseudomonadota</taxon>
        <taxon>Betaproteobacteria</taxon>
        <taxon>Burkholderiales</taxon>
        <taxon>Sphaerotilaceae</taxon>
        <taxon>Rubrivivax</taxon>
    </lineage>
</organism>
<dbReference type="EMBL" id="SACR01000001">
    <property type="protein sequence ID" value="RVU49716.1"/>
    <property type="molecule type" value="Genomic_DNA"/>
</dbReference>
<name>A0A437RSI4_9BURK</name>
<dbReference type="Gene3D" id="2.40.160.20">
    <property type="match status" value="1"/>
</dbReference>
<feature type="signal peptide" evidence="2">
    <location>
        <begin position="1"/>
        <end position="31"/>
    </location>
</feature>